<reference evidence="1" key="1">
    <citation type="journal article" date="2014" name="Front. Microbiol.">
        <title>High frequency of phylogenetically diverse reductive dehalogenase-homologous genes in deep subseafloor sedimentary metagenomes.</title>
        <authorList>
            <person name="Kawai M."/>
            <person name="Futagami T."/>
            <person name="Toyoda A."/>
            <person name="Takaki Y."/>
            <person name="Nishi S."/>
            <person name="Hori S."/>
            <person name="Arai W."/>
            <person name="Tsubouchi T."/>
            <person name="Morono Y."/>
            <person name="Uchiyama I."/>
            <person name="Ito T."/>
            <person name="Fujiyama A."/>
            <person name="Inagaki F."/>
            <person name="Takami H."/>
        </authorList>
    </citation>
    <scope>NUCLEOTIDE SEQUENCE</scope>
    <source>
        <strain evidence="1">Expedition CK06-06</strain>
    </source>
</reference>
<dbReference type="AlphaFoldDB" id="X0ZTQ0"/>
<name>X0ZTQ0_9ZZZZ</name>
<evidence type="ECO:0000313" key="1">
    <source>
        <dbReference type="EMBL" id="GAG63823.1"/>
    </source>
</evidence>
<sequence length="86" mass="10272">MLDVEMLVCKNPQFHKDCQWKHAGIRYPDERYLPLKQRLTSEVKKTHIAYRITHWKFGVLTTIKLGHDNKIFVVDNQQALKDFALY</sequence>
<proteinExistence type="predicted"/>
<comment type="caution">
    <text evidence="1">The sequence shown here is derived from an EMBL/GenBank/DDBJ whole genome shotgun (WGS) entry which is preliminary data.</text>
</comment>
<accession>X0ZTQ0</accession>
<gene>
    <name evidence="1" type="ORF">S01H4_14719</name>
</gene>
<dbReference type="EMBL" id="BART01006451">
    <property type="protein sequence ID" value="GAG63823.1"/>
    <property type="molecule type" value="Genomic_DNA"/>
</dbReference>
<organism evidence="1">
    <name type="scientific">marine sediment metagenome</name>
    <dbReference type="NCBI Taxonomy" id="412755"/>
    <lineage>
        <taxon>unclassified sequences</taxon>
        <taxon>metagenomes</taxon>
        <taxon>ecological metagenomes</taxon>
    </lineage>
</organism>
<protein>
    <submittedName>
        <fullName evidence="1">Uncharacterized protein</fullName>
    </submittedName>
</protein>